<dbReference type="CDD" id="cd09022">
    <property type="entry name" value="Aldose_epim_Ec_YihR"/>
    <property type="match status" value="1"/>
</dbReference>
<feature type="region of interest" description="Disordered" evidence="1">
    <location>
        <begin position="1"/>
        <end position="20"/>
    </location>
</feature>
<accession>A0ABW7Q9T3</accession>
<dbReference type="Gene3D" id="2.70.98.10">
    <property type="match status" value="1"/>
</dbReference>
<dbReference type="InterPro" id="IPR014718">
    <property type="entry name" value="GH-type_carb-bd"/>
</dbReference>
<dbReference type="Proteomes" id="UP001610861">
    <property type="component" value="Unassembled WGS sequence"/>
</dbReference>
<dbReference type="SUPFAM" id="SSF74650">
    <property type="entry name" value="Galactose mutarotase-like"/>
    <property type="match status" value="1"/>
</dbReference>
<evidence type="ECO:0000313" key="2">
    <source>
        <dbReference type="EMBL" id="MFH8251635.1"/>
    </source>
</evidence>
<protein>
    <submittedName>
        <fullName evidence="2">Aldose 1-epimerase family protein</fullName>
    </submittedName>
</protein>
<dbReference type="EMBL" id="JBIQWL010000005">
    <property type="protein sequence ID" value="MFH8251635.1"/>
    <property type="molecule type" value="Genomic_DNA"/>
</dbReference>
<reference evidence="2 3" key="1">
    <citation type="submission" date="2024-09" db="EMBL/GenBank/DDBJ databases">
        <authorList>
            <person name="Pan X."/>
        </authorList>
    </citation>
    <scope>NUCLEOTIDE SEQUENCE [LARGE SCALE GENOMIC DNA]</scope>
    <source>
        <strain evidence="2 3">B2969</strain>
    </source>
</reference>
<sequence length="309" mass="32775">MTATHPPTGEQFTLRSPDGRTTADIAQVGAALRGFAVDGLDLVPRYPLDSATPAGSGIVLVPWPNRVRAGTWTQRGETRRLAITEPATGNASHGLLRFASYTATTRSEGALTLSAPVVPQTGYPFHLGTSVTYTVGDNTLEVVHAVTNLGTDEAPVAVGTHPYLCIGDVDTADLVLTSPGSTRFVLDDRKIPVAEEGVDAATDLRAGRRIGELSLDTAYGDLARDDDGVVRTTLTAPDGRTLTLWQGEGFDFVQVFTTDRYPGQAVAVAVEPMTAPADTFNSGQGLKWLAPDEAWELRWGIEFAPAARG</sequence>
<name>A0ABW7Q9T3_9MICO</name>
<proteinExistence type="predicted"/>
<gene>
    <name evidence="2" type="ORF">ACH3VR_14805</name>
</gene>
<keyword evidence="3" id="KW-1185">Reference proteome</keyword>
<comment type="caution">
    <text evidence="2">The sequence shown here is derived from an EMBL/GenBank/DDBJ whole genome shotgun (WGS) entry which is preliminary data.</text>
</comment>
<dbReference type="Pfam" id="PF01263">
    <property type="entry name" value="Aldose_epim"/>
    <property type="match status" value="1"/>
</dbReference>
<dbReference type="InterPro" id="IPR008183">
    <property type="entry name" value="Aldose_1/G6P_1-epimerase"/>
</dbReference>
<dbReference type="RefSeq" id="WP_397557088.1">
    <property type="nucleotide sequence ID" value="NZ_JBIQWL010000005.1"/>
</dbReference>
<evidence type="ECO:0000256" key="1">
    <source>
        <dbReference type="SAM" id="MobiDB-lite"/>
    </source>
</evidence>
<dbReference type="InterPro" id="IPR011013">
    <property type="entry name" value="Gal_mutarotase_sf_dom"/>
</dbReference>
<organism evidence="2 3">
    <name type="scientific">Microbacterium alkaliflavum</name>
    <dbReference type="NCBI Taxonomy" id="3248839"/>
    <lineage>
        <taxon>Bacteria</taxon>
        <taxon>Bacillati</taxon>
        <taxon>Actinomycetota</taxon>
        <taxon>Actinomycetes</taxon>
        <taxon>Micrococcales</taxon>
        <taxon>Microbacteriaceae</taxon>
        <taxon>Microbacterium</taxon>
    </lineage>
</organism>
<evidence type="ECO:0000313" key="3">
    <source>
        <dbReference type="Proteomes" id="UP001610861"/>
    </source>
</evidence>
<dbReference type="InterPro" id="IPR037480">
    <property type="entry name" value="YihR-like"/>
</dbReference>
<feature type="compositionally biased region" description="Polar residues" evidence="1">
    <location>
        <begin position="1"/>
        <end position="14"/>
    </location>
</feature>